<keyword evidence="2" id="KW-0285">Flavoprotein</keyword>
<dbReference type="Proteomes" id="UP000826661">
    <property type="component" value="Chromosome III"/>
</dbReference>
<gene>
    <name evidence="5" type="ORF">H0G86_005178</name>
</gene>
<feature type="domain" description="FAD/NAD(P)-binding" evidence="4">
    <location>
        <begin position="11"/>
        <end position="297"/>
    </location>
</feature>
<comment type="similarity">
    <text evidence="1">Belongs to the class-II pyridine nucleotide-disulfide oxidoreductase family.</text>
</comment>
<organism evidence="5 6">
    <name type="scientific">Trichoderma simmonsii</name>
    <dbReference type="NCBI Taxonomy" id="1491479"/>
    <lineage>
        <taxon>Eukaryota</taxon>
        <taxon>Fungi</taxon>
        <taxon>Dikarya</taxon>
        <taxon>Ascomycota</taxon>
        <taxon>Pezizomycotina</taxon>
        <taxon>Sordariomycetes</taxon>
        <taxon>Hypocreomycetidae</taxon>
        <taxon>Hypocreales</taxon>
        <taxon>Hypocreaceae</taxon>
        <taxon>Trichoderma</taxon>
    </lineage>
</organism>
<dbReference type="InterPro" id="IPR050097">
    <property type="entry name" value="Ferredoxin-NADP_redctase_2"/>
</dbReference>
<protein>
    <submittedName>
        <fullName evidence="5">Thioredoxin reductase</fullName>
    </submittedName>
</protein>
<evidence type="ECO:0000259" key="4">
    <source>
        <dbReference type="Pfam" id="PF07992"/>
    </source>
</evidence>
<dbReference type="PANTHER" id="PTHR48105">
    <property type="entry name" value="THIOREDOXIN REDUCTASE 1-RELATED-RELATED"/>
    <property type="match status" value="1"/>
</dbReference>
<evidence type="ECO:0000313" key="5">
    <source>
        <dbReference type="EMBL" id="QYS97977.1"/>
    </source>
</evidence>
<keyword evidence="6" id="KW-1185">Reference proteome</keyword>
<dbReference type="PRINTS" id="PR00368">
    <property type="entry name" value="FADPNR"/>
</dbReference>
<name>A0A8G0LC30_9HYPO</name>
<evidence type="ECO:0000256" key="2">
    <source>
        <dbReference type="ARBA" id="ARBA00022630"/>
    </source>
</evidence>
<keyword evidence="3" id="KW-0560">Oxidoreductase</keyword>
<dbReference type="InterPro" id="IPR036188">
    <property type="entry name" value="FAD/NAD-bd_sf"/>
</dbReference>
<evidence type="ECO:0000256" key="3">
    <source>
        <dbReference type="ARBA" id="ARBA00023002"/>
    </source>
</evidence>
<reference evidence="5 6" key="1">
    <citation type="journal article" date="2021" name="BMC Genomics">
        <title>Telomere-to-telomere genome assembly of asparaginase-producing Trichoderma simmonsii.</title>
        <authorList>
            <person name="Chung D."/>
            <person name="Kwon Y.M."/>
            <person name="Yang Y."/>
        </authorList>
    </citation>
    <scope>NUCLEOTIDE SEQUENCE [LARGE SCALE GENOMIC DNA]</scope>
    <source>
        <strain evidence="5 6">GH-Sj1</strain>
    </source>
</reference>
<dbReference type="SUPFAM" id="SSF51905">
    <property type="entry name" value="FAD/NAD(P)-binding domain"/>
    <property type="match status" value="1"/>
</dbReference>
<dbReference type="Pfam" id="PF07992">
    <property type="entry name" value="Pyr_redox_2"/>
    <property type="match status" value="1"/>
</dbReference>
<dbReference type="InterPro" id="IPR023753">
    <property type="entry name" value="FAD/NAD-binding_dom"/>
</dbReference>
<dbReference type="PRINTS" id="PR00469">
    <property type="entry name" value="PNDRDTASEII"/>
</dbReference>
<evidence type="ECO:0000313" key="6">
    <source>
        <dbReference type="Proteomes" id="UP000826661"/>
    </source>
</evidence>
<sequence>MRLRMMEKLSDVLIIGGGPAGLSTALGLARQLHTAVIFDSGTYRNDRVSEMHNVSTWDHRPPVEYRAAARKELLTRYQTIQIEDVTIKEVRCTSQGHFEAIDARDRVWIGRKLVLAVGVRDIPPDIEGYADLWGKRIFHCLFCHGYEERGLASAGVLAVGDCASLGPAMHLARMARRLAGKVTVYTDGAVELSQAIEEPLRAAGFELDSRHIARVSNGSGHSETKLEFDDGTIRTEGFLVHKPKSEVNGPFAQQLSLELTADGDISVKAPFYETTSIPGIFAVGDCGSVGKAVAQAASTGLWCASGLISQLQA</sequence>
<proteinExistence type="inferred from homology"/>
<accession>A0A8G0LC30</accession>
<dbReference type="AlphaFoldDB" id="A0A8G0LC30"/>
<dbReference type="EMBL" id="CP075866">
    <property type="protein sequence ID" value="QYS97977.1"/>
    <property type="molecule type" value="Genomic_DNA"/>
</dbReference>
<evidence type="ECO:0000256" key="1">
    <source>
        <dbReference type="ARBA" id="ARBA00009333"/>
    </source>
</evidence>
<dbReference type="Gene3D" id="3.50.50.60">
    <property type="entry name" value="FAD/NAD(P)-binding domain"/>
    <property type="match status" value="2"/>
</dbReference>
<dbReference type="GO" id="GO:0016491">
    <property type="term" value="F:oxidoreductase activity"/>
    <property type="evidence" value="ECO:0007669"/>
    <property type="project" value="UniProtKB-KW"/>
</dbReference>
<dbReference type="GO" id="GO:0097237">
    <property type="term" value="P:cellular response to toxic substance"/>
    <property type="evidence" value="ECO:0007669"/>
    <property type="project" value="UniProtKB-ARBA"/>
</dbReference>